<protein>
    <recommendedName>
        <fullName evidence="3">Alpha/beta hydrolase fold protein</fullName>
    </recommendedName>
</protein>
<dbReference type="EMBL" id="CP060436">
    <property type="protein sequence ID" value="QPM92004.1"/>
    <property type="molecule type" value="Genomic_DNA"/>
</dbReference>
<dbReference type="SUPFAM" id="SSF53474">
    <property type="entry name" value="alpha/beta-Hydrolases"/>
    <property type="match status" value="1"/>
</dbReference>
<evidence type="ECO:0008006" key="3">
    <source>
        <dbReference type="Google" id="ProtNLM"/>
    </source>
</evidence>
<dbReference type="AlphaFoldDB" id="A0A418SJ05"/>
<keyword evidence="2" id="KW-1185">Reference proteome</keyword>
<gene>
    <name evidence="1" type="ORF">PSAL_032670</name>
</gene>
<evidence type="ECO:0000313" key="2">
    <source>
        <dbReference type="Proteomes" id="UP000283786"/>
    </source>
</evidence>
<reference evidence="1 2" key="1">
    <citation type="submission" date="2020-08" db="EMBL/GenBank/DDBJ databases">
        <title>Genome sequence of Rhodobacteraceae bacterium Lw-13e.</title>
        <authorList>
            <person name="Poehlein A."/>
            <person name="Wolter L."/>
            <person name="Daniel R."/>
            <person name="Brinkhoff T."/>
        </authorList>
    </citation>
    <scope>NUCLEOTIDE SEQUENCE [LARGE SCALE GENOMIC DNA]</scope>
    <source>
        <strain evidence="1 2">Lw-13e</strain>
    </source>
</reference>
<dbReference type="KEGG" id="palw:PSAL_032670"/>
<organism evidence="1 2">
    <name type="scientific">Pseudooceanicola algae</name>
    <dbReference type="NCBI Taxonomy" id="1537215"/>
    <lineage>
        <taxon>Bacteria</taxon>
        <taxon>Pseudomonadati</taxon>
        <taxon>Pseudomonadota</taxon>
        <taxon>Alphaproteobacteria</taxon>
        <taxon>Rhodobacterales</taxon>
        <taxon>Paracoccaceae</taxon>
        <taxon>Pseudooceanicola</taxon>
    </lineage>
</organism>
<dbReference type="Proteomes" id="UP000283786">
    <property type="component" value="Chromosome"/>
</dbReference>
<proteinExistence type="predicted"/>
<name>A0A418SJ05_9RHOB</name>
<accession>A0A418SJ05</accession>
<dbReference type="InterPro" id="IPR029058">
    <property type="entry name" value="AB_hydrolase_fold"/>
</dbReference>
<dbReference type="Gene3D" id="3.40.50.1820">
    <property type="entry name" value="alpha/beta hydrolase"/>
    <property type="match status" value="1"/>
</dbReference>
<sequence>MIRILALCALPVPMAAMADTVISLYPAGTVVPLPRPESQDLVEGQIFVFNISAPTLEVIRPTKEAANGTAVIIAPGGGFVGLAYEQSMAVARRLADLGVTAFVLKYRTIESPDDGTAAFMRRQPSHVSVDPDQHRAAHAQRCSWTNS</sequence>
<evidence type="ECO:0000313" key="1">
    <source>
        <dbReference type="EMBL" id="QPM92004.1"/>
    </source>
</evidence>